<dbReference type="Proteomes" id="UP000823964">
    <property type="component" value="Unassembled WGS sequence"/>
</dbReference>
<reference evidence="1" key="1">
    <citation type="journal article" date="2021" name="PeerJ">
        <title>Extensive microbial diversity within the chicken gut microbiome revealed by metagenomics and culture.</title>
        <authorList>
            <person name="Gilroy R."/>
            <person name="Ravi A."/>
            <person name="Getino M."/>
            <person name="Pursley I."/>
            <person name="Horton D.L."/>
            <person name="Alikhan N.F."/>
            <person name="Baker D."/>
            <person name="Gharbi K."/>
            <person name="Hall N."/>
            <person name="Watson M."/>
            <person name="Adriaenssens E.M."/>
            <person name="Foster-Nyarko E."/>
            <person name="Jarju S."/>
            <person name="Secka A."/>
            <person name="Antonio M."/>
            <person name="Oren A."/>
            <person name="Chaudhuri R.R."/>
            <person name="La Ragione R."/>
            <person name="Hildebrand F."/>
            <person name="Pallen M.J."/>
        </authorList>
    </citation>
    <scope>NUCLEOTIDE SEQUENCE</scope>
    <source>
        <strain evidence="1">14975</strain>
    </source>
</reference>
<proteinExistence type="predicted"/>
<sequence length="67" mass="7540">MPDDEVIESLSLELRKKYGVILTQIDGKLAVATCERGLEGQKDIDVLRKINLCVERIHKAVNMADDE</sequence>
<organism evidence="1 2">
    <name type="scientific">Candidatus Akkermansia intestinigallinarum</name>
    <dbReference type="NCBI Taxonomy" id="2838431"/>
    <lineage>
        <taxon>Bacteria</taxon>
        <taxon>Pseudomonadati</taxon>
        <taxon>Verrucomicrobiota</taxon>
        <taxon>Verrucomicrobiia</taxon>
        <taxon>Verrucomicrobiales</taxon>
        <taxon>Akkermansiaceae</taxon>
        <taxon>Akkermansia</taxon>
    </lineage>
</organism>
<gene>
    <name evidence="1" type="ORF">H9862_07230</name>
</gene>
<reference evidence="1" key="2">
    <citation type="submission" date="2021-04" db="EMBL/GenBank/DDBJ databases">
        <authorList>
            <person name="Gilroy R."/>
        </authorList>
    </citation>
    <scope>NUCLEOTIDE SEQUENCE</scope>
    <source>
        <strain evidence="1">14975</strain>
    </source>
</reference>
<name>A0A9D2AIE4_9BACT</name>
<dbReference type="EMBL" id="DXFQ01000133">
    <property type="protein sequence ID" value="HIX20376.1"/>
    <property type="molecule type" value="Genomic_DNA"/>
</dbReference>
<protein>
    <submittedName>
        <fullName evidence="1">Uncharacterized protein</fullName>
    </submittedName>
</protein>
<evidence type="ECO:0000313" key="1">
    <source>
        <dbReference type="EMBL" id="HIX20376.1"/>
    </source>
</evidence>
<evidence type="ECO:0000313" key="2">
    <source>
        <dbReference type="Proteomes" id="UP000823964"/>
    </source>
</evidence>
<comment type="caution">
    <text evidence="1">The sequence shown here is derived from an EMBL/GenBank/DDBJ whole genome shotgun (WGS) entry which is preliminary data.</text>
</comment>
<dbReference type="AlphaFoldDB" id="A0A9D2AIE4"/>
<accession>A0A9D2AIE4</accession>